<dbReference type="GO" id="GO:0070971">
    <property type="term" value="C:endoplasmic reticulum exit site"/>
    <property type="evidence" value="ECO:0007669"/>
    <property type="project" value="TreeGrafter"/>
</dbReference>
<keyword evidence="8" id="KW-0653">Protein transport</keyword>
<keyword evidence="7" id="KW-0931">ER-Golgi transport</keyword>
<protein>
    <submittedName>
        <fullName evidence="9">WD_REPEATS_REGION domain-containing protein</fullName>
    </submittedName>
</protein>
<name>A0A0R3PKR6_ANGCS</name>
<dbReference type="Pfam" id="PF00400">
    <property type="entry name" value="WD40"/>
    <property type="match status" value="2"/>
</dbReference>
<evidence type="ECO:0000256" key="4">
    <source>
        <dbReference type="ARBA" id="ARBA00022574"/>
    </source>
</evidence>
<evidence type="ECO:0000256" key="6">
    <source>
        <dbReference type="ARBA" id="ARBA00022824"/>
    </source>
</evidence>
<keyword evidence="6" id="KW-0256">Endoplasmic reticulum</keyword>
<dbReference type="PANTHER" id="PTHR13923:SF11">
    <property type="entry name" value="SECRETORY 31, ISOFORM D"/>
    <property type="match status" value="1"/>
</dbReference>
<dbReference type="InterPro" id="IPR040251">
    <property type="entry name" value="SEC31-like"/>
</dbReference>
<dbReference type="Gene3D" id="2.130.10.10">
    <property type="entry name" value="YVTN repeat-like/Quinoprotein amine dehydrogenase"/>
    <property type="match status" value="1"/>
</dbReference>
<reference evidence="9" key="1">
    <citation type="submission" date="2017-02" db="UniProtKB">
        <authorList>
            <consortium name="WormBaseParasite"/>
        </authorList>
    </citation>
    <scope>IDENTIFICATION</scope>
</reference>
<evidence type="ECO:0000256" key="2">
    <source>
        <dbReference type="ARBA" id="ARBA00009358"/>
    </source>
</evidence>
<dbReference type="InterPro" id="IPR001680">
    <property type="entry name" value="WD40_rpt"/>
</dbReference>
<dbReference type="OMA" id="REMNETR"/>
<dbReference type="GO" id="GO:0015031">
    <property type="term" value="P:protein transport"/>
    <property type="evidence" value="ECO:0007669"/>
    <property type="project" value="UniProtKB-KW"/>
</dbReference>
<keyword evidence="5" id="KW-0677">Repeat</keyword>
<dbReference type="GO" id="GO:0030127">
    <property type="term" value="C:COPII vesicle coat"/>
    <property type="evidence" value="ECO:0007669"/>
    <property type="project" value="TreeGrafter"/>
</dbReference>
<comment type="subcellular location">
    <subcellularLocation>
        <location evidence="1">Endoplasmic reticulum</location>
    </subcellularLocation>
</comment>
<evidence type="ECO:0000256" key="7">
    <source>
        <dbReference type="ARBA" id="ARBA00022892"/>
    </source>
</evidence>
<dbReference type="InterPro" id="IPR036322">
    <property type="entry name" value="WD40_repeat_dom_sf"/>
</dbReference>
<evidence type="ECO:0000256" key="8">
    <source>
        <dbReference type="ARBA" id="ARBA00022927"/>
    </source>
</evidence>
<dbReference type="PANTHER" id="PTHR13923">
    <property type="entry name" value="SEC31-RELATED PROTEIN"/>
    <property type="match status" value="1"/>
</dbReference>
<sequence>LYQRRLVIDFSSNSLLFCKKLSTFHGAVTAEYAHYFDPNATNLQSQLGLITIDEILSKPQHRSQPRFNELSWVPIMSSSHPLGVIFGGTENGTVVFIDAHKFVNDGALSVISSRRDHHGHVLSVDYSVDNRWAISAGGAAQLLLWDLTNLTTPFTPGNPNFADQVKRVRWNRSVDNIVVSLSSHRGSLWDMRRPGGPILEFAEFGSGCDWADICWKPGDSSTLIVGSQLALTPGIQKWDLRYPTAPVNEFYLHDRGVTAMDWHRNDPRMVVSAGNDGFVRVFNPDTGEVHGGLQLQRNDKVRALTWSEVRPDLFAIQYFQHPAEFRSIESSILGRLNVSIVPAWVSAAPVGASFALGGKMATHYRQWDEAGQIWHYGVEIAMVRGVHGCWAAMYTTKTSEQ</sequence>
<proteinExistence type="inferred from homology"/>
<evidence type="ECO:0000313" key="9">
    <source>
        <dbReference type="WBParaSite" id="ACOC_0000522401-mRNA-1"/>
    </source>
</evidence>
<dbReference type="SMART" id="SM00320">
    <property type="entry name" value="WD40"/>
    <property type="match status" value="2"/>
</dbReference>
<dbReference type="AlphaFoldDB" id="A0A0R3PKR6"/>
<dbReference type="WBParaSite" id="ACOC_0000522401-mRNA-1">
    <property type="protein sequence ID" value="ACOC_0000522401-mRNA-1"/>
    <property type="gene ID" value="ACOC_0000522401"/>
</dbReference>
<evidence type="ECO:0000256" key="1">
    <source>
        <dbReference type="ARBA" id="ARBA00004240"/>
    </source>
</evidence>
<dbReference type="SUPFAM" id="SSF50978">
    <property type="entry name" value="WD40 repeat-like"/>
    <property type="match status" value="1"/>
</dbReference>
<keyword evidence="4" id="KW-0853">WD repeat</keyword>
<evidence type="ECO:0000256" key="3">
    <source>
        <dbReference type="ARBA" id="ARBA00022448"/>
    </source>
</evidence>
<dbReference type="GO" id="GO:0007029">
    <property type="term" value="P:endoplasmic reticulum organization"/>
    <property type="evidence" value="ECO:0007669"/>
    <property type="project" value="TreeGrafter"/>
</dbReference>
<evidence type="ECO:0000256" key="5">
    <source>
        <dbReference type="ARBA" id="ARBA00022737"/>
    </source>
</evidence>
<organism evidence="9">
    <name type="scientific">Angiostrongylus costaricensis</name>
    <name type="common">Nematode worm</name>
    <dbReference type="NCBI Taxonomy" id="334426"/>
    <lineage>
        <taxon>Eukaryota</taxon>
        <taxon>Metazoa</taxon>
        <taxon>Ecdysozoa</taxon>
        <taxon>Nematoda</taxon>
        <taxon>Chromadorea</taxon>
        <taxon>Rhabditida</taxon>
        <taxon>Rhabditina</taxon>
        <taxon>Rhabditomorpha</taxon>
        <taxon>Strongyloidea</taxon>
        <taxon>Metastrongylidae</taxon>
        <taxon>Angiostrongylus</taxon>
    </lineage>
</organism>
<dbReference type="GO" id="GO:0005198">
    <property type="term" value="F:structural molecule activity"/>
    <property type="evidence" value="ECO:0007669"/>
    <property type="project" value="TreeGrafter"/>
</dbReference>
<accession>A0A0R3PKR6</accession>
<keyword evidence="3" id="KW-0813">Transport</keyword>
<dbReference type="GO" id="GO:0090110">
    <property type="term" value="P:COPII-coated vesicle cargo loading"/>
    <property type="evidence" value="ECO:0007669"/>
    <property type="project" value="TreeGrafter"/>
</dbReference>
<comment type="similarity">
    <text evidence="2">Belongs to the WD repeat SEC31 family.</text>
</comment>
<dbReference type="InterPro" id="IPR015943">
    <property type="entry name" value="WD40/YVTN_repeat-like_dom_sf"/>
</dbReference>